<keyword evidence="12" id="KW-1185">Reference proteome</keyword>
<dbReference type="SUPFAM" id="SSF56281">
    <property type="entry name" value="Metallo-hydrolase/oxidoreductase"/>
    <property type="match status" value="1"/>
</dbReference>
<dbReference type="Pfam" id="PF16123">
    <property type="entry name" value="HAGH_C"/>
    <property type="match status" value="1"/>
</dbReference>
<evidence type="ECO:0000256" key="5">
    <source>
        <dbReference type="ARBA" id="ARBA00011917"/>
    </source>
</evidence>
<dbReference type="InterPro" id="IPR036866">
    <property type="entry name" value="RibonucZ/Hydroxyglut_hydro"/>
</dbReference>
<comment type="similarity">
    <text evidence="4">Belongs to the metallo-beta-lactamase superfamily. Glyoxalase II family.</text>
</comment>
<evidence type="ECO:0000259" key="10">
    <source>
        <dbReference type="SMART" id="SM00849"/>
    </source>
</evidence>
<protein>
    <recommendedName>
        <fullName evidence="5">hydroxyacylglutathione hydrolase</fullName>
        <ecNumber evidence="5">3.1.2.6</ecNumber>
    </recommendedName>
    <alternativeName>
        <fullName evidence="9">Glyoxalase II</fullName>
    </alternativeName>
</protein>
<dbReference type="Pfam" id="PF00753">
    <property type="entry name" value="Lactamase_B"/>
    <property type="match status" value="1"/>
</dbReference>
<evidence type="ECO:0000313" key="11">
    <source>
        <dbReference type="EMBL" id="CAL1704313.1"/>
    </source>
</evidence>
<proteinExistence type="inferred from homology"/>
<dbReference type="CDD" id="cd07723">
    <property type="entry name" value="hydroxyacylglutathione_hydrolase_MBL-fold"/>
    <property type="match status" value="1"/>
</dbReference>
<evidence type="ECO:0000256" key="3">
    <source>
        <dbReference type="ARBA" id="ARBA00004963"/>
    </source>
</evidence>
<evidence type="ECO:0000256" key="6">
    <source>
        <dbReference type="ARBA" id="ARBA00022723"/>
    </source>
</evidence>
<keyword evidence="7" id="KW-0378">Hydrolase</keyword>
<dbReference type="InterPro" id="IPR001279">
    <property type="entry name" value="Metallo-B-lactamas"/>
</dbReference>
<dbReference type="PANTHER" id="PTHR11935">
    <property type="entry name" value="BETA LACTAMASE DOMAIN"/>
    <property type="match status" value="1"/>
</dbReference>
<comment type="cofactor">
    <cofactor evidence="2">
        <name>Zn(2+)</name>
        <dbReference type="ChEBI" id="CHEBI:29105"/>
    </cofactor>
</comment>
<dbReference type="NCBIfam" id="TIGR03413">
    <property type="entry name" value="GSH_gloB"/>
    <property type="match status" value="1"/>
</dbReference>
<dbReference type="InterPro" id="IPR032282">
    <property type="entry name" value="HAGH_C"/>
</dbReference>
<accession>A0ABP1D8X0</accession>
<dbReference type="InterPro" id="IPR035680">
    <property type="entry name" value="Clx_II_MBL"/>
</dbReference>
<dbReference type="Gene3D" id="3.60.15.10">
    <property type="entry name" value="Ribonuclease Z/Hydroxyacylglutathione hydrolase-like"/>
    <property type="match status" value="1"/>
</dbReference>
<dbReference type="HAMAP" id="MF_01374">
    <property type="entry name" value="Glyoxalase_2"/>
    <property type="match status" value="1"/>
</dbReference>
<comment type="pathway">
    <text evidence="3">Secondary metabolite metabolism; methylglyoxal degradation; (R)-lactate from methylglyoxal: step 2/2.</text>
</comment>
<dbReference type="Proteomes" id="UP001497453">
    <property type="component" value="Chromosome 3"/>
</dbReference>
<evidence type="ECO:0000256" key="4">
    <source>
        <dbReference type="ARBA" id="ARBA00006759"/>
    </source>
</evidence>
<feature type="domain" description="Metallo-beta-lactamase" evidence="10">
    <location>
        <begin position="23"/>
        <end position="185"/>
    </location>
</feature>
<comment type="catalytic activity">
    <reaction evidence="1">
        <text>an S-(2-hydroxyacyl)glutathione + H2O = a 2-hydroxy carboxylate + glutathione + H(+)</text>
        <dbReference type="Rhea" id="RHEA:21864"/>
        <dbReference type="ChEBI" id="CHEBI:15377"/>
        <dbReference type="ChEBI" id="CHEBI:15378"/>
        <dbReference type="ChEBI" id="CHEBI:57925"/>
        <dbReference type="ChEBI" id="CHEBI:58896"/>
        <dbReference type="ChEBI" id="CHEBI:71261"/>
        <dbReference type="EC" id="3.1.2.6"/>
    </reaction>
</comment>
<evidence type="ECO:0000256" key="1">
    <source>
        <dbReference type="ARBA" id="ARBA00001623"/>
    </source>
</evidence>
<gene>
    <name evidence="11" type="ORF">GFSPODELE1_LOCUS4950</name>
</gene>
<name>A0ABP1D8X0_9APHY</name>
<organism evidence="11 12">
    <name type="scientific">Somion occarium</name>
    <dbReference type="NCBI Taxonomy" id="3059160"/>
    <lineage>
        <taxon>Eukaryota</taxon>
        <taxon>Fungi</taxon>
        <taxon>Dikarya</taxon>
        <taxon>Basidiomycota</taxon>
        <taxon>Agaricomycotina</taxon>
        <taxon>Agaricomycetes</taxon>
        <taxon>Polyporales</taxon>
        <taxon>Cerrenaceae</taxon>
        <taxon>Somion</taxon>
    </lineage>
</organism>
<sequence>MNPLFSTTVTRNMKIIPVPVRSDNYAYLLVDEAAKQAAAIDPYDVPKVRAAALKAGVEIVAGITTHHHHDHSGGNQEFANAFPGIPIYAGSNKVPALTHMVKDNDEFHISSILVRCLATPCHTQDSICFYATSPSDPAHPGGVFTGDTLFIAGCGRFFEGTGAEMHAALSYLGTLPDKTIVYNGHEYTAGNVAFAKSVDNHNPALKRLEGIILSNEITTGLTTIGDEKEWNPFIRLNAESIRKATRGRTEIETIDTLRELKNHFRGPSRL</sequence>
<keyword evidence="6" id="KW-0479">Metal-binding</keyword>
<dbReference type="PANTHER" id="PTHR11935:SF94">
    <property type="entry name" value="TENZING NORGAY, ISOFORM C"/>
    <property type="match status" value="1"/>
</dbReference>
<reference evidence="12" key="1">
    <citation type="submission" date="2024-04" db="EMBL/GenBank/DDBJ databases">
        <authorList>
            <person name="Shaw F."/>
            <person name="Minotto A."/>
        </authorList>
    </citation>
    <scope>NUCLEOTIDE SEQUENCE [LARGE SCALE GENOMIC DNA]</scope>
</reference>
<dbReference type="SMART" id="SM00849">
    <property type="entry name" value="Lactamase_B"/>
    <property type="match status" value="1"/>
</dbReference>
<evidence type="ECO:0000313" key="12">
    <source>
        <dbReference type="Proteomes" id="UP001497453"/>
    </source>
</evidence>
<evidence type="ECO:0000256" key="9">
    <source>
        <dbReference type="ARBA" id="ARBA00031044"/>
    </source>
</evidence>
<evidence type="ECO:0000256" key="2">
    <source>
        <dbReference type="ARBA" id="ARBA00001947"/>
    </source>
</evidence>
<keyword evidence="8" id="KW-0862">Zinc</keyword>
<dbReference type="InterPro" id="IPR017782">
    <property type="entry name" value="Hydroxyacylglutathione_Hdrlase"/>
</dbReference>
<dbReference type="EC" id="3.1.2.6" evidence="5"/>
<evidence type="ECO:0000256" key="8">
    <source>
        <dbReference type="ARBA" id="ARBA00022833"/>
    </source>
</evidence>
<evidence type="ECO:0000256" key="7">
    <source>
        <dbReference type="ARBA" id="ARBA00022801"/>
    </source>
</evidence>
<dbReference type="EMBL" id="OZ037946">
    <property type="protein sequence ID" value="CAL1704313.1"/>
    <property type="molecule type" value="Genomic_DNA"/>
</dbReference>